<proteinExistence type="predicted"/>
<reference evidence="3" key="1">
    <citation type="submission" date="2016-10" db="EMBL/GenBank/DDBJ databases">
        <authorList>
            <person name="Varghese N."/>
            <person name="Submissions S."/>
        </authorList>
    </citation>
    <scope>NUCLEOTIDE SEQUENCE [LARGE SCALE GENOMIC DNA]</scope>
    <source>
        <strain evidence="3">CGMCC 1.3566</strain>
    </source>
</reference>
<evidence type="ECO:0000313" key="2">
    <source>
        <dbReference type="EMBL" id="SET49172.1"/>
    </source>
</evidence>
<keyword evidence="1" id="KW-1133">Transmembrane helix</keyword>
<feature type="transmembrane region" description="Helical" evidence="1">
    <location>
        <begin position="45"/>
        <end position="67"/>
    </location>
</feature>
<name>A0A1I0EUE7_9BACI</name>
<keyword evidence="3" id="KW-1185">Reference proteome</keyword>
<sequence>MNKFILKNSEKMLEPDGGSYIEPPPFQNRIGDISKTLIMYVKTNTLYTFPTISPSLASLCMLLLFFLNPFYHFHHYFY</sequence>
<keyword evidence="1" id="KW-0812">Transmembrane</keyword>
<evidence type="ECO:0000256" key="1">
    <source>
        <dbReference type="SAM" id="Phobius"/>
    </source>
</evidence>
<keyword evidence="1" id="KW-0472">Membrane</keyword>
<protein>
    <submittedName>
        <fullName evidence="2">Uncharacterized protein</fullName>
    </submittedName>
</protein>
<dbReference type="AlphaFoldDB" id="A0A1I0EUE7"/>
<organism evidence="2 3">
    <name type="scientific">Salinibacillus kushneri</name>
    <dbReference type="NCBI Taxonomy" id="237682"/>
    <lineage>
        <taxon>Bacteria</taxon>
        <taxon>Bacillati</taxon>
        <taxon>Bacillota</taxon>
        <taxon>Bacilli</taxon>
        <taxon>Bacillales</taxon>
        <taxon>Bacillaceae</taxon>
        <taxon>Salinibacillus</taxon>
    </lineage>
</organism>
<accession>A0A1I0EUE7</accession>
<dbReference type="Proteomes" id="UP000199095">
    <property type="component" value="Unassembled WGS sequence"/>
</dbReference>
<gene>
    <name evidence="2" type="ORF">SAMN05421676_10586</name>
</gene>
<evidence type="ECO:0000313" key="3">
    <source>
        <dbReference type="Proteomes" id="UP000199095"/>
    </source>
</evidence>
<dbReference type="EMBL" id="FOHJ01000005">
    <property type="protein sequence ID" value="SET49172.1"/>
    <property type="molecule type" value="Genomic_DNA"/>
</dbReference>